<proteinExistence type="predicted"/>
<keyword evidence="3" id="KW-1185">Reference proteome</keyword>
<feature type="chain" id="PRO_5045814136" evidence="1">
    <location>
        <begin position="33"/>
        <end position="118"/>
    </location>
</feature>
<dbReference type="Proteomes" id="UP000788153">
    <property type="component" value="Unassembled WGS sequence"/>
</dbReference>
<protein>
    <submittedName>
        <fullName evidence="2">Uncharacterized protein</fullName>
    </submittedName>
</protein>
<evidence type="ECO:0000313" key="3">
    <source>
        <dbReference type="Proteomes" id="UP000788153"/>
    </source>
</evidence>
<evidence type="ECO:0000256" key="1">
    <source>
        <dbReference type="SAM" id="SignalP"/>
    </source>
</evidence>
<reference evidence="2 3" key="1">
    <citation type="submission" date="2020-03" db="EMBL/GenBank/DDBJ databases">
        <title>Genomic Encyclopedia of Type Strains, Phase IV (KMG-IV): sequencing the most valuable type-strain genomes for metagenomic binning, comparative biology and taxonomic classification.</title>
        <authorList>
            <person name="Goeker M."/>
        </authorList>
    </citation>
    <scope>NUCLEOTIDE SEQUENCE [LARGE SCALE GENOMIC DNA]</scope>
    <source>
        <strain evidence="2 3">DSM 22753</strain>
    </source>
</reference>
<organism evidence="2 3">
    <name type="scientific">Sphingomonas japonica</name>
    <dbReference type="NCBI Taxonomy" id="511662"/>
    <lineage>
        <taxon>Bacteria</taxon>
        <taxon>Pseudomonadati</taxon>
        <taxon>Pseudomonadota</taxon>
        <taxon>Alphaproteobacteria</taxon>
        <taxon>Sphingomonadales</taxon>
        <taxon>Sphingomonadaceae</taxon>
        <taxon>Sphingomonas</taxon>
    </lineage>
</organism>
<evidence type="ECO:0000313" key="2">
    <source>
        <dbReference type="EMBL" id="NIJ23159.1"/>
    </source>
</evidence>
<gene>
    <name evidence="2" type="ORF">FHT01_000701</name>
</gene>
<accession>A0ABX0TXW4</accession>
<comment type="caution">
    <text evidence="2">The sequence shown here is derived from an EMBL/GenBank/DDBJ whole genome shotgun (WGS) entry which is preliminary data.</text>
</comment>
<dbReference type="RefSeq" id="WP_140048314.1">
    <property type="nucleotide sequence ID" value="NZ_BAAAEV010000001.1"/>
</dbReference>
<name>A0ABX0TXW4_9SPHN</name>
<feature type="signal peptide" evidence="1">
    <location>
        <begin position="1"/>
        <end position="32"/>
    </location>
</feature>
<keyword evidence="1" id="KW-0732">Signal</keyword>
<sequence length="118" mass="12148">MIARSFIRTGSAPGGALLLAILLGLPVSAAHAGPTARVSVSGHVAARCWSVRQPNRVQAAIAIDPAVMRARCTLGRPQLAMRTFDIGAPNVGAVALDGKSPASRSPHMALEIVVSPHL</sequence>
<dbReference type="EMBL" id="JAASQP010000001">
    <property type="protein sequence ID" value="NIJ23159.1"/>
    <property type="molecule type" value="Genomic_DNA"/>
</dbReference>